<organism evidence="4 5">
    <name type="scientific">Marinoscillum furvescens DSM 4134</name>
    <dbReference type="NCBI Taxonomy" id="1122208"/>
    <lineage>
        <taxon>Bacteria</taxon>
        <taxon>Pseudomonadati</taxon>
        <taxon>Bacteroidota</taxon>
        <taxon>Cytophagia</taxon>
        <taxon>Cytophagales</taxon>
        <taxon>Reichenbachiellaceae</taxon>
        <taxon>Marinoscillum</taxon>
    </lineage>
</organism>
<dbReference type="AlphaFoldDB" id="A0A3D9L5P1"/>
<dbReference type="EMBL" id="QREG01000006">
    <property type="protein sequence ID" value="REE00134.1"/>
    <property type="molecule type" value="Genomic_DNA"/>
</dbReference>
<reference evidence="4 5" key="1">
    <citation type="submission" date="2018-07" db="EMBL/GenBank/DDBJ databases">
        <title>Genomic Encyclopedia of Type Strains, Phase IV (KMG-IV): sequencing the most valuable type-strain genomes for metagenomic binning, comparative biology and taxonomic classification.</title>
        <authorList>
            <person name="Goeker M."/>
        </authorList>
    </citation>
    <scope>NUCLEOTIDE SEQUENCE [LARGE SCALE GENOMIC DNA]</scope>
    <source>
        <strain evidence="4 5">DSM 4134</strain>
    </source>
</reference>
<feature type="domain" description="Bacterial repeat" evidence="3">
    <location>
        <begin position="257"/>
        <end position="325"/>
    </location>
</feature>
<dbReference type="SUPFAM" id="SSF49899">
    <property type="entry name" value="Concanavalin A-like lectins/glucanases"/>
    <property type="match status" value="1"/>
</dbReference>
<dbReference type="Pfam" id="PF18962">
    <property type="entry name" value="Por_Secre_tail"/>
    <property type="match status" value="1"/>
</dbReference>
<evidence type="ECO:0000259" key="1">
    <source>
        <dbReference type="Pfam" id="PF08787"/>
    </source>
</evidence>
<evidence type="ECO:0000313" key="4">
    <source>
        <dbReference type="EMBL" id="REE00134.1"/>
    </source>
</evidence>
<protein>
    <submittedName>
        <fullName evidence="4">Putative repeat protein (TIGR02543 family)/predicted secreted protein (Por secretion system target)</fullName>
    </submittedName>
</protein>
<dbReference type="InterPro" id="IPR014895">
    <property type="entry name" value="Alginate_lyase_2"/>
</dbReference>
<dbReference type="Gene3D" id="2.60.120.200">
    <property type="match status" value="1"/>
</dbReference>
<evidence type="ECO:0000259" key="2">
    <source>
        <dbReference type="Pfam" id="PF18962"/>
    </source>
</evidence>
<keyword evidence="5" id="KW-1185">Reference proteome</keyword>
<proteinExistence type="predicted"/>
<dbReference type="Proteomes" id="UP000256779">
    <property type="component" value="Unassembled WGS sequence"/>
</dbReference>
<dbReference type="InterPro" id="IPR013320">
    <property type="entry name" value="ConA-like_dom_sf"/>
</dbReference>
<dbReference type="NCBIfam" id="TIGR04183">
    <property type="entry name" value="Por_Secre_tail"/>
    <property type="match status" value="1"/>
</dbReference>
<dbReference type="RefSeq" id="WP_115867660.1">
    <property type="nucleotide sequence ID" value="NZ_QREG01000006.1"/>
</dbReference>
<feature type="domain" description="Alginate lyase 2" evidence="1">
    <location>
        <begin position="59"/>
        <end position="245"/>
    </location>
</feature>
<feature type="domain" description="Secretion system C-terminal sorting" evidence="2">
    <location>
        <begin position="512"/>
        <end position="578"/>
    </location>
</feature>
<gene>
    <name evidence="4" type="ORF">C7460_10673</name>
</gene>
<dbReference type="Pfam" id="PF08787">
    <property type="entry name" value="Alginate_lyase2"/>
    <property type="match status" value="1"/>
</dbReference>
<dbReference type="GO" id="GO:0005975">
    <property type="term" value="P:carbohydrate metabolic process"/>
    <property type="evidence" value="ECO:0007669"/>
    <property type="project" value="UniProtKB-ARBA"/>
</dbReference>
<dbReference type="InterPro" id="IPR044060">
    <property type="entry name" value="Bacterial_rp_domain"/>
</dbReference>
<accession>A0A3D9L5P1</accession>
<evidence type="ECO:0000259" key="3">
    <source>
        <dbReference type="Pfam" id="PF18998"/>
    </source>
</evidence>
<name>A0A3D9L5P1_MARFU</name>
<dbReference type="GO" id="GO:0004553">
    <property type="term" value="F:hydrolase activity, hydrolyzing O-glycosyl compounds"/>
    <property type="evidence" value="ECO:0007669"/>
    <property type="project" value="UniProtKB-ARBA"/>
</dbReference>
<comment type="caution">
    <text evidence="4">The sequence shown here is derived from an EMBL/GenBank/DDBJ whole genome shotgun (WGS) entry which is preliminary data.</text>
</comment>
<sequence length="586" mass="63936">MKNNPTTIRSTVSRKSWHYLSSLFFGLTLLICCSFISQAQTYNAPYDIPRFQDFIGECKLQAPTSSTEATNSELKAGYTSSWFYVVNGDKVAFNQSGSKQRTELRDLRNWDLTQADQSLFGKIDIVQQTCDQVTVMQIHDDANAGSGPNKPLLRIYKHNAKSPTNHIWAAIKTDNGGSNTTHIDLGADPGGYFTCHVKLENGRMIIDYEGVEKVNMDVSFWDFPSYWKAGVYLQDDGEATAHFDELHTGTPSSPSDYTLTTSTVGNGTISLNPGGGTYSPGTTVSLTANPASGYQFDHWSGDASGTSATTSVVMDANKSVTAHFVSTGGSIQISYDDFENGWGSFSDGGSDASRYTGGNYAYGGDAAINIQDNSSSSVMTYTNSVDISSYSSLTVDFAFYPRSMENGEDFWLQLYDGSSYTTVGSWARGTDFQNNNFYTVSVTVDPSIVNFASNMKVRFRCDASGNADDVYIDNVEVTANGSGSRTSGSSIEWMGRLETESLEPQALSINAFPNPFAEQLNIQIAGENTKPALLRIYSMDGKLAYSKSITPSQDGVNITTDHLKSGMYLIHLQQGVKKASFRILKQ</sequence>
<dbReference type="Pfam" id="PF18998">
    <property type="entry name" value="Flg_new_2"/>
    <property type="match status" value="1"/>
</dbReference>
<dbReference type="OrthoDB" id="853646at2"/>
<dbReference type="InterPro" id="IPR026444">
    <property type="entry name" value="Secre_tail"/>
</dbReference>
<evidence type="ECO:0000313" key="5">
    <source>
        <dbReference type="Proteomes" id="UP000256779"/>
    </source>
</evidence>